<dbReference type="InterPro" id="IPR003593">
    <property type="entry name" value="AAA+_ATPase"/>
</dbReference>
<dbReference type="InterPro" id="IPR052156">
    <property type="entry name" value="BCAA_Transport_ATP-bd_LivF"/>
</dbReference>
<reference evidence="7 8" key="1">
    <citation type="submission" date="2018-03" db="EMBL/GenBank/DDBJ databases">
        <title>Genomic Encyclopedia of Type Strains, Phase III (KMG-III): the genomes of soil and plant-associated and newly described type strains.</title>
        <authorList>
            <person name="Whitman W."/>
        </authorList>
    </citation>
    <scope>NUCLEOTIDE SEQUENCE [LARGE SCALE GENOMIC DNA]</scope>
    <source>
        <strain evidence="7 8">CGMCC 4.7125</strain>
    </source>
</reference>
<evidence type="ECO:0000313" key="8">
    <source>
        <dbReference type="Proteomes" id="UP000238362"/>
    </source>
</evidence>
<dbReference type="PANTHER" id="PTHR43820:SF4">
    <property type="entry name" value="HIGH-AFFINITY BRANCHED-CHAIN AMINO ACID TRANSPORT ATP-BINDING PROTEIN LIVF"/>
    <property type="match status" value="1"/>
</dbReference>
<dbReference type="Gene3D" id="3.40.50.300">
    <property type="entry name" value="P-loop containing nucleotide triphosphate hydrolases"/>
    <property type="match status" value="1"/>
</dbReference>
<dbReference type="InterPro" id="IPR027417">
    <property type="entry name" value="P-loop_NTPase"/>
</dbReference>
<comment type="caution">
    <text evidence="7">The sequence shown here is derived from an EMBL/GenBank/DDBJ whole genome shotgun (WGS) entry which is preliminary data.</text>
</comment>
<evidence type="ECO:0000256" key="1">
    <source>
        <dbReference type="ARBA" id="ARBA00005417"/>
    </source>
</evidence>
<gene>
    <name evidence="7" type="ORF">B0I33_102229</name>
</gene>
<keyword evidence="3" id="KW-0547">Nucleotide-binding</keyword>
<comment type="similarity">
    <text evidence="1">Belongs to the ABC transporter superfamily.</text>
</comment>
<keyword evidence="4 7" id="KW-0067">ATP-binding</keyword>
<dbReference type="InterPro" id="IPR003439">
    <property type="entry name" value="ABC_transporter-like_ATP-bd"/>
</dbReference>
<sequence>MTDSTDSALIEARGLVAGYRGRPVLGPLDLALGSTGTLALVGPNGVGKSTLLKTLCGVLPPLSGELTFAAKPVAASAVYVHARRGLVLVGEHRANVLRSLTVTENLALASAHHRRGDFDAFTVFPRLGERRRQQAGTLSGGELQMLALAMALALEPRCLLLDEPSAGLAPIVLADVHSTLNELRRRRLCMIVAEQRPDVVRGLCDRVAIVGGGTLGYLDPDTDLSGEALGAAYFSTDHTTG</sequence>
<dbReference type="SMART" id="SM00382">
    <property type="entry name" value="AAA"/>
    <property type="match status" value="1"/>
</dbReference>
<dbReference type="SUPFAM" id="SSF52540">
    <property type="entry name" value="P-loop containing nucleoside triphosphate hydrolases"/>
    <property type="match status" value="1"/>
</dbReference>
<dbReference type="GO" id="GO:0015658">
    <property type="term" value="F:branched-chain amino acid transmembrane transporter activity"/>
    <property type="evidence" value="ECO:0007669"/>
    <property type="project" value="TreeGrafter"/>
</dbReference>
<dbReference type="Proteomes" id="UP000238362">
    <property type="component" value="Unassembled WGS sequence"/>
</dbReference>
<protein>
    <submittedName>
        <fullName evidence="7">Branched-chain amino acid transport system ATP-binding protein/neutral amino acid transport system ATP-binding protein</fullName>
    </submittedName>
</protein>
<keyword evidence="8" id="KW-1185">Reference proteome</keyword>
<dbReference type="AlphaFoldDB" id="A0A2T0M0K2"/>
<dbReference type="InterPro" id="IPR017871">
    <property type="entry name" value="ABC_transporter-like_CS"/>
</dbReference>
<dbReference type="GO" id="GO:0005524">
    <property type="term" value="F:ATP binding"/>
    <property type="evidence" value="ECO:0007669"/>
    <property type="project" value="UniProtKB-KW"/>
</dbReference>
<dbReference type="OrthoDB" id="9776369at2"/>
<dbReference type="Pfam" id="PF00005">
    <property type="entry name" value="ABC_tran"/>
    <property type="match status" value="1"/>
</dbReference>
<dbReference type="GO" id="GO:0016887">
    <property type="term" value="F:ATP hydrolysis activity"/>
    <property type="evidence" value="ECO:0007669"/>
    <property type="project" value="InterPro"/>
</dbReference>
<keyword evidence="5" id="KW-0029">Amino-acid transport</keyword>
<evidence type="ECO:0000256" key="3">
    <source>
        <dbReference type="ARBA" id="ARBA00022741"/>
    </source>
</evidence>
<dbReference type="EMBL" id="PVNH01000002">
    <property type="protein sequence ID" value="PRX50111.1"/>
    <property type="molecule type" value="Genomic_DNA"/>
</dbReference>
<evidence type="ECO:0000313" key="7">
    <source>
        <dbReference type="EMBL" id="PRX50111.1"/>
    </source>
</evidence>
<organism evidence="7 8">
    <name type="scientific">Prauserella shujinwangii</name>
    <dbReference type="NCBI Taxonomy" id="1453103"/>
    <lineage>
        <taxon>Bacteria</taxon>
        <taxon>Bacillati</taxon>
        <taxon>Actinomycetota</taxon>
        <taxon>Actinomycetes</taxon>
        <taxon>Pseudonocardiales</taxon>
        <taxon>Pseudonocardiaceae</taxon>
        <taxon>Prauserella</taxon>
    </lineage>
</organism>
<evidence type="ECO:0000256" key="4">
    <source>
        <dbReference type="ARBA" id="ARBA00022840"/>
    </source>
</evidence>
<dbReference type="PROSITE" id="PS50893">
    <property type="entry name" value="ABC_TRANSPORTER_2"/>
    <property type="match status" value="1"/>
</dbReference>
<dbReference type="RefSeq" id="WP_106177226.1">
    <property type="nucleotide sequence ID" value="NZ_PVNH01000002.1"/>
</dbReference>
<dbReference type="GO" id="GO:0015807">
    <property type="term" value="P:L-amino acid transport"/>
    <property type="evidence" value="ECO:0007669"/>
    <property type="project" value="TreeGrafter"/>
</dbReference>
<name>A0A2T0M0K2_9PSEU</name>
<keyword evidence="2" id="KW-0813">Transport</keyword>
<evidence type="ECO:0000256" key="2">
    <source>
        <dbReference type="ARBA" id="ARBA00022448"/>
    </source>
</evidence>
<dbReference type="PANTHER" id="PTHR43820">
    <property type="entry name" value="HIGH-AFFINITY BRANCHED-CHAIN AMINO ACID TRANSPORT ATP-BINDING PROTEIN LIVF"/>
    <property type="match status" value="1"/>
</dbReference>
<feature type="domain" description="ABC transporter" evidence="6">
    <location>
        <begin position="10"/>
        <end position="237"/>
    </location>
</feature>
<proteinExistence type="inferred from homology"/>
<accession>A0A2T0M0K2</accession>
<dbReference type="PROSITE" id="PS00211">
    <property type="entry name" value="ABC_TRANSPORTER_1"/>
    <property type="match status" value="1"/>
</dbReference>
<evidence type="ECO:0000256" key="5">
    <source>
        <dbReference type="ARBA" id="ARBA00022970"/>
    </source>
</evidence>
<evidence type="ECO:0000259" key="6">
    <source>
        <dbReference type="PROSITE" id="PS50893"/>
    </source>
</evidence>